<dbReference type="GO" id="GO:0016020">
    <property type="term" value="C:membrane"/>
    <property type="evidence" value="ECO:0007669"/>
    <property type="project" value="UniProtKB-SubCell"/>
</dbReference>
<keyword evidence="7" id="KW-1185">Reference proteome</keyword>
<dbReference type="CDD" id="cd03784">
    <property type="entry name" value="GT1_Gtf-like"/>
    <property type="match status" value="1"/>
</dbReference>
<evidence type="ECO:0000256" key="1">
    <source>
        <dbReference type="ARBA" id="ARBA00009995"/>
    </source>
</evidence>
<name>A0A9P0GP41_PHACE</name>
<evidence type="ECO:0000313" key="7">
    <source>
        <dbReference type="Proteomes" id="UP001153737"/>
    </source>
</evidence>
<keyword evidence="5" id="KW-0812">Transmembrane</keyword>
<dbReference type="InterPro" id="IPR050271">
    <property type="entry name" value="UDP-glycosyltransferase"/>
</dbReference>
<keyword evidence="5" id="KW-0472">Membrane</keyword>
<dbReference type="SUPFAM" id="SSF53756">
    <property type="entry name" value="UDP-Glycosyltransferase/glycogen phosphorylase"/>
    <property type="match status" value="1"/>
</dbReference>
<sequence length="519" mass="59293">MNIRLQYISVAVTILLRTVSSSKILGVFFMPSKSHFTLGNSLARGLAEAGHDVTLINLFGDDQPLPKNGSYRDIVLTGLLDDFLSSRKISPTEMNTSSFMQPFIFNTKMLGLIEKAIKHPEFLNLVNSNETFDVVIVEQFANDVCKYLAPYFDAELIVFSPIGTYPTINNMVGNPTMVSFTPGAFSKYRGRMKFFDRVHNTLIYILEEVLHEFVFLQNQERLLHKYFSNSTNIRNLFYNVSLVLLNSHESIWQPVPQVPNMIQIGGYHVQPPKKLPKDIQVFLDNAEDGVIFFSMGSYLKSTEFPVSKRNALLAAFAQLKEKVLWKWEDEVLPGQPSNVKTAKWLPQNDILAHPNVKLFITHGGLLSSIETIYHGVPVLAFPVFGDQSTNAHNGFKNGYALVLPFKDPDFSEKKIYSLLRELLDNPKYRENAKRRSMIFHDRPMKPMDAAVYWVEYVIRHKGARHLRVDGLDMPWYQYFLVDVIAFLFMSLSLVLSVFLIFVRLVVKSLTGKSKKVKRS</sequence>
<dbReference type="OrthoDB" id="5835829at2759"/>
<dbReference type="EC" id="2.4.1.17" evidence="5"/>
<comment type="similarity">
    <text evidence="1 4">Belongs to the UDP-glycosyltransferase family.</text>
</comment>
<evidence type="ECO:0000256" key="3">
    <source>
        <dbReference type="ARBA" id="ARBA00022679"/>
    </source>
</evidence>
<proteinExistence type="inferred from homology"/>
<comment type="subcellular location">
    <subcellularLocation>
        <location evidence="5">Membrane</location>
        <topology evidence="5">Single-pass membrane protein</topology>
    </subcellularLocation>
</comment>
<dbReference type="EMBL" id="OU896721">
    <property type="protein sequence ID" value="CAH1153878.1"/>
    <property type="molecule type" value="Genomic_DNA"/>
</dbReference>
<dbReference type="AlphaFoldDB" id="A0A9P0GP41"/>
<keyword evidence="2 4" id="KW-0328">Glycosyltransferase</keyword>
<dbReference type="InterPro" id="IPR002213">
    <property type="entry name" value="UDP_glucos_trans"/>
</dbReference>
<dbReference type="Proteomes" id="UP001153737">
    <property type="component" value="Chromosome 15"/>
</dbReference>
<dbReference type="PANTHER" id="PTHR48043:SF159">
    <property type="entry name" value="EG:EG0003.4 PROTEIN-RELATED"/>
    <property type="match status" value="1"/>
</dbReference>
<evidence type="ECO:0000256" key="2">
    <source>
        <dbReference type="ARBA" id="ARBA00022676"/>
    </source>
</evidence>
<accession>A0A9P0GP41</accession>
<dbReference type="PROSITE" id="PS00375">
    <property type="entry name" value="UDPGT"/>
    <property type="match status" value="1"/>
</dbReference>
<feature type="transmembrane region" description="Helical" evidence="5">
    <location>
        <begin position="475"/>
        <end position="506"/>
    </location>
</feature>
<reference evidence="6" key="1">
    <citation type="submission" date="2022-01" db="EMBL/GenBank/DDBJ databases">
        <authorList>
            <person name="King R."/>
        </authorList>
    </citation>
    <scope>NUCLEOTIDE SEQUENCE</scope>
</reference>
<evidence type="ECO:0000256" key="5">
    <source>
        <dbReference type="RuleBase" id="RU362059"/>
    </source>
</evidence>
<dbReference type="Pfam" id="PF00201">
    <property type="entry name" value="UDPGT"/>
    <property type="match status" value="1"/>
</dbReference>
<organism evidence="6 7">
    <name type="scientific">Phaedon cochleariae</name>
    <name type="common">Mustard beetle</name>
    <dbReference type="NCBI Taxonomy" id="80249"/>
    <lineage>
        <taxon>Eukaryota</taxon>
        <taxon>Metazoa</taxon>
        <taxon>Ecdysozoa</taxon>
        <taxon>Arthropoda</taxon>
        <taxon>Hexapoda</taxon>
        <taxon>Insecta</taxon>
        <taxon>Pterygota</taxon>
        <taxon>Neoptera</taxon>
        <taxon>Endopterygota</taxon>
        <taxon>Coleoptera</taxon>
        <taxon>Polyphaga</taxon>
        <taxon>Cucujiformia</taxon>
        <taxon>Chrysomeloidea</taxon>
        <taxon>Chrysomelidae</taxon>
        <taxon>Chrysomelinae</taxon>
        <taxon>Chrysomelini</taxon>
        <taxon>Phaedon</taxon>
    </lineage>
</organism>
<dbReference type="FunFam" id="3.40.50.2000:FF:000050">
    <property type="entry name" value="UDP-glucuronosyltransferase"/>
    <property type="match status" value="1"/>
</dbReference>
<dbReference type="Gene3D" id="3.40.50.2000">
    <property type="entry name" value="Glycogen Phosphorylase B"/>
    <property type="match status" value="1"/>
</dbReference>
<gene>
    <name evidence="6" type="ORF">PHAECO_LOCUS4901</name>
</gene>
<evidence type="ECO:0000256" key="4">
    <source>
        <dbReference type="RuleBase" id="RU003718"/>
    </source>
</evidence>
<keyword evidence="5" id="KW-1133">Transmembrane helix</keyword>
<evidence type="ECO:0000313" key="6">
    <source>
        <dbReference type="EMBL" id="CAH1153878.1"/>
    </source>
</evidence>
<dbReference type="PANTHER" id="PTHR48043">
    <property type="entry name" value="EG:EG0003.4 PROTEIN-RELATED"/>
    <property type="match status" value="1"/>
</dbReference>
<dbReference type="InterPro" id="IPR035595">
    <property type="entry name" value="UDP_glycos_trans_CS"/>
</dbReference>
<reference evidence="6" key="2">
    <citation type="submission" date="2022-10" db="EMBL/GenBank/DDBJ databases">
        <authorList>
            <consortium name="ENA_rothamsted_submissions"/>
            <consortium name="culmorum"/>
            <person name="King R."/>
        </authorList>
    </citation>
    <scope>NUCLEOTIDE SEQUENCE</scope>
</reference>
<comment type="catalytic activity">
    <reaction evidence="5">
        <text>glucuronate acceptor + UDP-alpha-D-glucuronate = acceptor beta-D-glucuronoside + UDP + H(+)</text>
        <dbReference type="Rhea" id="RHEA:21032"/>
        <dbReference type="ChEBI" id="CHEBI:15378"/>
        <dbReference type="ChEBI" id="CHEBI:58052"/>
        <dbReference type="ChEBI" id="CHEBI:58223"/>
        <dbReference type="ChEBI" id="CHEBI:132367"/>
        <dbReference type="ChEBI" id="CHEBI:132368"/>
        <dbReference type="EC" id="2.4.1.17"/>
    </reaction>
</comment>
<protein>
    <recommendedName>
        <fullName evidence="5">UDP-glucuronosyltransferase</fullName>
        <ecNumber evidence="5">2.4.1.17</ecNumber>
    </recommendedName>
</protein>
<keyword evidence="3 4" id="KW-0808">Transferase</keyword>
<dbReference type="GO" id="GO:0015020">
    <property type="term" value="F:glucuronosyltransferase activity"/>
    <property type="evidence" value="ECO:0007669"/>
    <property type="project" value="UniProtKB-EC"/>
</dbReference>